<keyword evidence="3 15" id="KW-0575">Peroxidase</keyword>
<dbReference type="InterPro" id="IPR019791">
    <property type="entry name" value="Haem_peroxidase_animal"/>
</dbReference>
<comment type="caution">
    <text evidence="15">The sequence shown here is derived from an EMBL/GenBank/DDBJ whole genome shotgun (WGS) entry which is preliminary data.</text>
</comment>
<keyword evidence="6" id="KW-0925">Oxylipin biosynthesis</keyword>
<dbReference type="SUPFAM" id="SSF48113">
    <property type="entry name" value="Heme-dependent peroxidases"/>
    <property type="match status" value="1"/>
</dbReference>
<evidence type="ECO:0000256" key="7">
    <source>
        <dbReference type="ARBA" id="ARBA00022821"/>
    </source>
</evidence>
<evidence type="ECO:0000256" key="10">
    <source>
        <dbReference type="ARBA" id="ARBA00023002"/>
    </source>
</evidence>
<evidence type="ECO:0000256" key="11">
    <source>
        <dbReference type="ARBA" id="ARBA00023004"/>
    </source>
</evidence>
<keyword evidence="8" id="KW-0276">Fatty acid metabolism</keyword>
<keyword evidence="5" id="KW-0479">Metal-binding</keyword>
<evidence type="ECO:0000256" key="1">
    <source>
        <dbReference type="ARBA" id="ARBA00001913"/>
    </source>
</evidence>
<evidence type="ECO:0000313" key="16">
    <source>
        <dbReference type="Proteomes" id="UP001183202"/>
    </source>
</evidence>
<reference evidence="16" key="1">
    <citation type="submission" date="2023-07" db="EMBL/GenBank/DDBJ databases">
        <title>30 novel species of actinomycetes from the DSMZ collection.</title>
        <authorList>
            <person name="Nouioui I."/>
        </authorList>
    </citation>
    <scope>NUCLEOTIDE SEQUENCE [LARGE SCALE GENOMIC DNA]</scope>
    <source>
        <strain evidence="16">DSM 45834</strain>
    </source>
</reference>
<dbReference type="Gene3D" id="1.10.640.10">
    <property type="entry name" value="Haem peroxidase domain superfamily, animal type"/>
    <property type="match status" value="1"/>
</dbReference>
<sequence>MTRTVPSPTIADVSDETVVGHPPTRTPRTVRLARRLYARWAEAIDRRWRWHRFPTPVSLALIQGIRDGLREHNLFDTNDAASTPTLSPEPPARYLVARSADGSYNDLSAPAMGMAGTRFGRNVPLQDTEPEDPSRVLTPNPRLVSTRLLARGPEMIPATGLNVLAAAWLQFETRDWFSHGTDATCPFEVPRPPGDDWPTDPITLPRTKRDPNADTDVPRTFVNTETHWWDASQIYGSDQDFQNAVRRPELGRGKVAIGTNHLIDIDPALLGSSGGLDGWWVGLELLHTLFMREHNAVCDMLAANYRDWSDDEVFDKARLIVAALIAKIHTVEWTTAILNRPALRIGMRANWFGLAGERVRTLYGRLTDGEVLSGIPGSPTDHHSAPYSITEEFVAVYRMHPLIPDELHLRSVDGPRPSTPLPFMDAARLNSRLLLEQRGATDLLYSLGTAHPGAVALHNHPRFMQHLVRTENDGLTVDLAAVDLLRSRERGVPRYNAFRQLMHLPPVRSFDELTGNPETAAELQAVYPTVDDVDLTVGLYAETPPAGFGFGDTTFRIFILMASRRLKSDRFFTTDFTPQVYTPEGMAWIGANDMRTVLLRHHPRLAPALRGVQNAFAPWHVPGQETQQ</sequence>
<proteinExistence type="predicted"/>
<organism evidence="15 16">
    <name type="scientific">Pseudonocardia charpentierae</name>
    <dbReference type="NCBI Taxonomy" id="3075545"/>
    <lineage>
        <taxon>Bacteria</taxon>
        <taxon>Bacillati</taxon>
        <taxon>Actinomycetota</taxon>
        <taxon>Actinomycetes</taxon>
        <taxon>Pseudonocardiales</taxon>
        <taxon>Pseudonocardiaceae</taxon>
        <taxon>Pseudonocardia</taxon>
    </lineage>
</organism>
<dbReference type="CDD" id="cd09818">
    <property type="entry name" value="PIOX_like"/>
    <property type="match status" value="1"/>
</dbReference>
<dbReference type="InterPro" id="IPR037120">
    <property type="entry name" value="Haem_peroxidase_sf_animal"/>
</dbReference>
<dbReference type="PROSITE" id="PS50292">
    <property type="entry name" value="PEROXIDASE_3"/>
    <property type="match status" value="1"/>
</dbReference>
<evidence type="ECO:0000256" key="9">
    <source>
        <dbReference type="ARBA" id="ARBA00022964"/>
    </source>
</evidence>
<keyword evidence="2" id="KW-0444">Lipid biosynthesis</keyword>
<keyword evidence="12" id="KW-0443">Lipid metabolism</keyword>
<keyword evidence="13" id="KW-0275">Fatty acid biosynthesis</keyword>
<accession>A0ABU2NGI7</accession>
<dbReference type="Pfam" id="PF03098">
    <property type="entry name" value="An_peroxidase"/>
    <property type="match status" value="1"/>
</dbReference>
<evidence type="ECO:0000256" key="4">
    <source>
        <dbReference type="ARBA" id="ARBA00022617"/>
    </source>
</evidence>
<evidence type="ECO:0000256" key="3">
    <source>
        <dbReference type="ARBA" id="ARBA00022559"/>
    </source>
</evidence>
<evidence type="ECO:0000313" key="15">
    <source>
        <dbReference type="EMBL" id="MDT0352707.1"/>
    </source>
</evidence>
<keyword evidence="7" id="KW-0611">Plant defense</keyword>
<evidence type="ECO:0000256" key="2">
    <source>
        <dbReference type="ARBA" id="ARBA00022516"/>
    </source>
</evidence>
<dbReference type="InterPro" id="IPR010255">
    <property type="entry name" value="Haem_peroxidase_sf"/>
</dbReference>
<dbReference type="PANTHER" id="PTHR11903">
    <property type="entry name" value="PROSTAGLANDIN G/H SYNTHASE"/>
    <property type="match status" value="1"/>
</dbReference>
<keyword evidence="4" id="KW-0349">Heme</keyword>
<evidence type="ECO:0000256" key="14">
    <source>
        <dbReference type="SAM" id="MobiDB-lite"/>
    </source>
</evidence>
<evidence type="ECO:0000256" key="13">
    <source>
        <dbReference type="ARBA" id="ARBA00023160"/>
    </source>
</evidence>
<name>A0ABU2NGI7_9PSEU</name>
<keyword evidence="9" id="KW-0223">Dioxygenase</keyword>
<protein>
    <submittedName>
        <fullName evidence="15">Peroxidase family protein</fullName>
    </submittedName>
</protein>
<gene>
    <name evidence="15" type="ORF">RM445_24595</name>
</gene>
<evidence type="ECO:0000256" key="12">
    <source>
        <dbReference type="ARBA" id="ARBA00023098"/>
    </source>
</evidence>
<keyword evidence="10" id="KW-0560">Oxidoreductase</keyword>
<feature type="region of interest" description="Disordered" evidence="14">
    <location>
        <begin position="1"/>
        <end position="26"/>
    </location>
</feature>
<dbReference type="PRINTS" id="PR00457">
    <property type="entry name" value="ANPEROXIDASE"/>
</dbReference>
<dbReference type="Proteomes" id="UP001183202">
    <property type="component" value="Unassembled WGS sequence"/>
</dbReference>
<dbReference type="EMBL" id="JAVREJ010000020">
    <property type="protein sequence ID" value="MDT0352707.1"/>
    <property type="molecule type" value="Genomic_DNA"/>
</dbReference>
<evidence type="ECO:0000256" key="8">
    <source>
        <dbReference type="ARBA" id="ARBA00022832"/>
    </source>
</evidence>
<dbReference type="InterPro" id="IPR034815">
    <property type="entry name" value="A_dioxygenase"/>
</dbReference>
<comment type="cofactor">
    <cofactor evidence="1">
        <name>Ca(2+)</name>
        <dbReference type="ChEBI" id="CHEBI:29108"/>
    </cofactor>
</comment>
<dbReference type="InterPro" id="IPR050783">
    <property type="entry name" value="Oxylipin_biosynth_metab"/>
</dbReference>
<keyword evidence="16" id="KW-1185">Reference proteome</keyword>
<evidence type="ECO:0000256" key="6">
    <source>
        <dbReference type="ARBA" id="ARBA00022767"/>
    </source>
</evidence>
<dbReference type="PANTHER" id="PTHR11903:SF11">
    <property type="entry name" value="ALPHA-DIOXYGENASE 1"/>
    <property type="match status" value="1"/>
</dbReference>
<keyword evidence="11" id="KW-0408">Iron</keyword>
<evidence type="ECO:0000256" key="5">
    <source>
        <dbReference type="ARBA" id="ARBA00022723"/>
    </source>
</evidence>
<dbReference type="GO" id="GO:0004601">
    <property type="term" value="F:peroxidase activity"/>
    <property type="evidence" value="ECO:0007669"/>
    <property type="project" value="UniProtKB-KW"/>
</dbReference>
<dbReference type="RefSeq" id="WP_311559213.1">
    <property type="nucleotide sequence ID" value="NZ_JAVREJ010000020.1"/>
</dbReference>